<evidence type="ECO:0000313" key="2">
    <source>
        <dbReference type="Proteomes" id="UP001420932"/>
    </source>
</evidence>
<dbReference type="AlphaFoldDB" id="A0AAP0NNT3"/>
<keyword evidence="2" id="KW-1185">Reference proteome</keyword>
<protein>
    <submittedName>
        <fullName evidence="1">Uncharacterized protein</fullName>
    </submittedName>
</protein>
<organism evidence="1 2">
    <name type="scientific">Stephania yunnanensis</name>
    <dbReference type="NCBI Taxonomy" id="152371"/>
    <lineage>
        <taxon>Eukaryota</taxon>
        <taxon>Viridiplantae</taxon>
        <taxon>Streptophyta</taxon>
        <taxon>Embryophyta</taxon>
        <taxon>Tracheophyta</taxon>
        <taxon>Spermatophyta</taxon>
        <taxon>Magnoliopsida</taxon>
        <taxon>Ranunculales</taxon>
        <taxon>Menispermaceae</taxon>
        <taxon>Menispermoideae</taxon>
        <taxon>Cissampelideae</taxon>
        <taxon>Stephania</taxon>
    </lineage>
</organism>
<dbReference type="Proteomes" id="UP001420932">
    <property type="component" value="Unassembled WGS sequence"/>
</dbReference>
<proteinExistence type="predicted"/>
<dbReference type="EMBL" id="JBBNAF010000009">
    <property type="protein sequence ID" value="KAK9114247.1"/>
    <property type="molecule type" value="Genomic_DNA"/>
</dbReference>
<gene>
    <name evidence="1" type="ORF">Syun_021044</name>
</gene>
<accession>A0AAP0NNT3</accession>
<comment type="caution">
    <text evidence="1">The sequence shown here is derived from an EMBL/GenBank/DDBJ whole genome shotgun (WGS) entry which is preliminary data.</text>
</comment>
<evidence type="ECO:0000313" key="1">
    <source>
        <dbReference type="EMBL" id="KAK9114247.1"/>
    </source>
</evidence>
<sequence length="164" mass="17993">MAKESAKVSHLVPKEPAKALSCSCQRNMPGRGLAHAKVICQGISLLMPKEPTKVRLCLCQGVALLVPKESAKAQPCSCRMNLPRRDHAYAKAQHFLCQGNLPGLARTYAKGRAKARYKSQPRLHPSTVPWPRHDLVYACVLPRPEKVGECTDAHSDAHPKATEV</sequence>
<name>A0AAP0NNT3_9MAGN</name>
<reference evidence="1 2" key="1">
    <citation type="submission" date="2024-01" db="EMBL/GenBank/DDBJ databases">
        <title>Genome assemblies of Stephania.</title>
        <authorList>
            <person name="Yang L."/>
        </authorList>
    </citation>
    <scope>NUCLEOTIDE SEQUENCE [LARGE SCALE GENOMIC DNA]</scope>
    <source>
        <strain evidence="1">YNDBR</strain>
        <tissue evidence="1">Leaf</tissue>
    </source>
</reference>